<organism evidence="1 2">
    <name type="scientific">Falsiroseomonas oleicola</name>
    <dbReference type="NCBI Taxonomy" id="2801474"/>
    <lineage>
        <taxon>Bacteria</taxon>
        <taxon>Pseudomonadati</taxon>
        <taxon>Pseudomonadota</taxon>
        <taxon>Alphaproteobacteria</taxon>
        <taxon>Acetobacterales</taxon>
        <taxon>Roseomonadaceae</taxon>
        <taxon>Falsiroseomonas</taxon>
    </lineage>
</organism>
<proteinExistence type="predicted"/>
<keyword evidence="2" id="KW-1185">Reference proteome</keyword>
<name>A0ABS6HED1_9PROT</name>
<evidence type="ECO:0000313" key="2">
    <source>
        <dbReference type="Proteomes" id="UP000689967"/>
    </source>
</evidence>
<evidence type="ECO:0008006" key="3">
    <source>
        <dbReference type="Google" id="ProtNLM"/>
    </source>
</evidence>
<accession>A0ABS6HED1</accession>
<evidence type="ECO:0000313" key="1">
    <source>
        <dbReference type="EMBL" id="MBU8546696.1"/>
    </source>
</evidence>
<protein>
    <recommendedName>
        <fullName evidence="3">CopG family transcriptional regulator</fullName>
    </recommendedName>
</protein>
<dbReference type="EMBL" id="JAERQM010000009">
    <property type="protein sequence ID" value="MBU8546696.1"/>
    <property type="molecule type" value="Genomic_DNA"/>
</dbReference>
<gene>
    <name evidence="1" type="ORF">JJQ90_23460</name>
</gene>
<dbReference type="Proteomes" id="UP000689967">
    <property type="component" value="Unassembled WGS sequence"/>
</dbReference>
<dbReference type="RefSeq" id="WP_216878719.1">
    <property type="nucleotide sequence ID" value="NZ_JAERQM010000009.1"/>
</dbReference>
<sequence>MVRISVDLPEEVAAALQAAASARQSTPETLAAAAIRDRVADQAALEAALLQAEAEMEAGLGVPHDEVMLEMHAWAAEIRARHASR</sequence>
<reference evidence="1 2" key="1">
    <citation type="submission" date="2021-01" db="EMBL/GenBank/DDBJ databases">
        <title>Roseomonas sp. nov, a bacterium isolated from an oil production mixture in Yumen Oilfield.</title>
        <authorList>
            <person name="Wu D."/>
        </authorList>
    </citation>
    <scope>NUCLEOTIDE SEQUENCE [LARGE SCALE GENOMIC DNA]</scope>
    <source>
        <strain evidence="1 2">ROY-5-3</strain>
    </source>
</reference>
<comment type="caution">
    <text evidence="1">The sequence shown here is derived from an EMBL/GenBank/DDBJ whole genome shotgun (WGS) entry which is preliminary data.</text>
</comment>